<accession>A0A1Y5NX95</accession>
<dbReference type="Pfam" id="PF00378">
    <property type="entry name" value="ECH_1"/>
    <property type="match status" value="1"/>
</dbReference>
<dbReference type="InterPro" id="IPR001753">
    <property type="entry name" value="Enoyl-CoA_hydra/iso"/>
</dbReference>
<name>A0A1Y5NX95_9MYCO</name>
<evidence type="ECO:0000313" key="2">
    <source>
        <dbReference type="EMBL" id="SBS71005.1"/>
    </source>
</evidence>
<sequence>MYDMPDEIDVTADGPLRIITLNRPDELNAVNDNLHVGLAKIWEALNEDASARAAVITGAGRAFSAGGDFNYLDELRNDEALRQKTIKHGRDLVIGMVRCRIPVIAAVNGPAVGLGCSLAALSDIVYIAENAFFADPHVSIGLVAADGGPLVWGSQISLLQAKEFALTGVRIKAQRAVELGLANHVVADPVSEAIACAKKIIELPQQAVEATKRLMNLQLEKSVMASLDYANLAEYVSFGTADFNKIVDGLVEKSAKK</sequence>
<evidence type="ECO:0000256" key="1">
    <source>
        <dbReference type="ARBA" id="ARBA00005254"/>
    </source>
</evidence>
<dbReference type="InterPro" id="IPR029045">
    <property type="entry name" value="ClpP/crotonase-like_dom_sf"/>
</dbReference>
<dbReference type="Gene3D" id="3.90.226.10">
    <property type="entry name" value="2-enoyl-CoA Hydratase, Chain A, domain 1"/>
    <property type="match status" value="1"/>
</dbReference>
<reference evidence="2" key="1">
    <citation type="submission" date="2016-03" db="EMBL/GenBank/DDBJ databases">
        <authorList>
            <person name="Ploux O."/>
        </authorList>
    </citation>
    <scope>NUCLEOTIDE SEQUENCE</scope>
    <source>
        <strain evidence="2">UC10</strain>
    </source>
</reference>
<keyword evidence="2" id="KW-0413">Isomerase</keyword>
<dbReference type="AlphaFoldDB" id="A0A1Y5NX95"/>
<proteinExistence type="inferred from homology"/>
<comment type="similarity">
    <text evidence="1">Belongs to the enoyl-CoA hydratase/isomerase family.</text>
</comment>
<dbReference type="EMBL" id="FLQS01000002">
    <property type="protein sequence ID" value="SBS71005.1"/>
    <property type="molecule type" value="Genomic_DNA"/>
</dbReference>
<dbReference type="CDD" id="cd06558">
    <property type="entry name" value="crotonase-like"/>
    <property type="match status" value="1"/>
</dbReference>
<dbReference type="PANTHER" id="PTHR43802">
    <property type="entry name" value="ENOYL-COA HYDRATASE"/>
    <property type="match status" value="1"/>
</dbReference>
<protein>
    <submittedName>
        <fullName evidence="2">Enoyl-CoA hydratase/isomerase</fullName>
    </submittedName>
</protein>
<dbReference type="SUPFAM" id="SSF52096">
    <property type="entry name" value="ClpP/crotonase"/>
    <property type="match status" value="1"/>
</dbReference>
<organism evidence="2">
    <name type="scientific">uncultured Mycobacterium sp</name>
    <dbReference type="NCBI Taxonomy" id="171292"/>
    <lineage>
        <taxon>Bacteria</taxon>
        <taxon>Bacillati</taxon>
        <taxon>Actinomycetota</taxon>
        <taxon>Actinomycetes</taxon>
        <taxon>Mycobacteriales</taxon>
        <taxon>Mycobacteriaceae</taxon>
        <taxon>Mycobacterium</taxon>
        <taxon>environmental samples</taxon>
    </lineage>
</organism>
<dbReference type="GO" id="GO:0016853">
    <property type="term" value="F:isomerase activity"/>
    <property type="evidence" value="ECO:0007669"/>
    <property type="project" value="UniProtKB-KW"/>
</dbReference>
<gene>
    <name evidence="2" type="ORF">MHPYR_100012</name>
</gene>
<dbReference type="PANTHER" id="PTHR43802:SF1">
    <property type="entry name" value="IP11341P-RELATED"/>
    <property type="match status" value="1"/>
</dbReference>